<organism evidence="18 19">
    <name type="scientific">Huso huso</name>
    <name type="common">Beluga</name>
    <name type="synonym">Acipenser huso</name>
    <dbReference type="NCBI Taxonomy" id="61971"/>
    <lineage>
        <taxon>Eukaryota</taxon>
        <taxon>Metazoa</taxon>
        <taxon>Chordata</taxon>
        <taxon>Craniata</taxon>
        <taxon>Vertebrata</taxon>
        <taxon>Euteleostomi</taxon>
        <taxon>Actinopterygii</taxon>
        <taxon>Chondrostei</taxon>
        <taxon>Acipenseriformes</taxon>
        <taxon>Acipenseridae</taxon>
        <taxon>Huso</taxon>
    </lineage>
</organism>
<comment type="similarity">
    <text evidence="2 16">Belongs to the integrin alpha chain family.</text>
</comment>
<dbReference type="Gene3D" id="2.60.40.1460">
    <property type="entry name" value="Integrin domains. Chain A, domain 2"/>
    <property type="match status" value="1"/>
</dbReference>
<dbReference type="Pfam" id="PF20805">
    <property type="entry name" value="Integrin_A_Ig_2"/>
    <property type="match status" value="1"/>
</dbReference>
<dbReference type="InterPro" id="IPR013517">
    <property type="entry name" value="FG-GAP"/>
</dbReference>
<keyword evidence="13 16" id="KW-0675">Receptor</keyword>
<evidence type="ECO:0000256" key="4">
    <source>
        <dbReference type="ARBA" id="ARBA00022723"/>
    </source>
</evidence>
<dbReference type="PROSITE" id="PS51470">
    <property type="entry name" value="FG_GAP"/>
    <property type="match status" value="3"/>
</dbReference>
<keyword evidence="12" id="KW-1015">Disulfide bond</keyword>
<dbReference type="PANTHER" id="PTHR23220:SF118">
    <property type="entry name" value="INTEGRIN ALPHA-X"/>
    <property type="match status" value="1"/>
</dbReference>
<feature type="repeat" description="FG-GAP" evidence="15">
    <location>
        <begin position="498"/>
        <end position="556"/>
    </location>
</feature>
<dbReference type="Pfam" id="PF08441">
    <property type="entry name" value="Integrin_A_Ig_1"/>
    <property type="match status" value="1"/>
</dbReference>
<dbReference type="InterPro" id="IPR002035">
    <property type="entry name" value="VWF_A"/>
</dbReference>
<evidence type="ECO:0000256" key="11">
    <source>
        <dbReference type="ARBA" id="ARBA00023136"/>
    </source>
</evidence>
<dbReference type="Pfam" id="PF00092">
    <property type="entry name" value="VWA"/>
    <property type="match status" value="1"/>
</dbReference>
<dbReference type="Proteomes" id="UP001369086">
    <property type="component" value="Unassembled WGS sequence"/>
</dbReference>
<keyword evidence="4" id="KW-0479">Metal-binding</keyword>
<evidence type="ECO:0000256" key="6">
    <source>
        <dbReference type="ARBA" id="ARBA00022737"/>
    </source>
</evidence>
<feature type="transmembrane region" description="Helical" evidence="16">
    <location>
        <begin position="1079"/>
        <end position="1102"/>
    </location>
</feature>
<dbReference type="Gene3D" id="2.130.10.130">
    <property type="entry name" value="Integrin alpha, N-terminal"/>
    <property type="match status" value="1"/>
</dbReference>
<dbReference type="InterPro" id="IPR032695">
    <property type="entry name" value="Integrin_dom_sf"/>
</dbReference>
<dbReference type="Pfam" id="PF21520">
    <property type="entry name" value="ITGAX-like_Ig_3"/>
    <property type="match status" value="1"/>
</dbReference>
<evidence type="ECO:0000256" key="10">
    <source>
        <dbReference type="ARBA" id="ARBA00023037"/>
    </source>
</evidence>
<feature type="chain" id="PRO_5044990930" evidence="16">
    <location>
        <begin position="18"/>
        <end position="1122"/>
    </location>
</feature>
<keyword evidence="3 16" id="KW-0812">Transmembrane</keyword>
<evidence type="ECO:0000256" key="2">
    <source>
        <dbReference type="ARBA" id="ARBA00008054"/>
    </source>
</evidence>
<name>A0ABR0YZN6_HUSHU</name>
<dbReference type="InterPro" id="IPR048633">
    <property type="entry name" value="ITGAX-like_Ig_3"/>
</dbReference>
<keyword evidence="5 16" id="KW-0732">Signal</keyword>
<evidence type="ECO:0000256" key="7">
    <source>
        <dbReference type="ARBA" id="ARBA00022837"/>
    </source>
</evidence>
<feature type="signal peptide" evidence="16">
    <location>
        <begin position="1"/>
        <end position="17"/>
    </location>
</feature>
<accession>A0ABR0YZN6</accession>
<evidence type="ECO:0000259" key="17">
    <source>
        <dbReference type="PROSITE" id="PS50234"/>
    </source>
</evidence>
<feature type="repeat" description="FG-GAP" evidence="15">
    <location>
        <begin position="436"/>
        <end position="496"/>
    </location>
</feature>
<evidence type="ECO:0000256" key="9">
    <source>
        <dbReference type="ARBA" id="ARBA00022989"/>
    </source>
</evidence>
<dbReference type="Gene3D" id="1.20.5.930">
    <property type="entry name" value="Bicelle-embedded integrin alpha(iib) transmembrane segment"/>
    <property type="match status" value="1"/>
</dbReference>
<keyword evidence="8 16" id="KW-0130">Cell adhesion</keyword>
<proteinExistence type="inferred from homology"/>
<protein>
    <submittedName>
        <fullName evidence="18">Integrin alpha-D-like isoform X1</fullName>
    </submittedName>
</protein>
<evidence type="ECO:0000313" key="18">
    <source>
        <dbReference type="EMBL" id="KAK6477981.1"/>
    </source>
</evidence>
<evidence type="ECO:0000256" key="13">
    <source>
        <dbReference type="ARBA" id="ARBA00023170"/>
    </source>
</evidence>
<dbReference type="InterPro" id="IPR013519">
    <property type="entry name" value="Int_alpha_beta-p"/>
</dbReference>
<dbReference type="InterPro" id="IPR028994">
    <property type="entry name" value="Integrin_alpha_N"/>
</dbReference>
<keyword evidence="10 16" id="KW-0401">Integrin</keyword>
<dbReference type="SUPFAM" id="SSF53300">
    <property type="entry name" value="vWA-like"/>
    <property type="match status" value="1"/>
</dbReference>
<dbReference type="SUPFAM" id="SSF69179">
    <property type="entry name" value="Integrin domains"/>
    <property type="match status" value="2"/>
</dbReference>
<comment type="subcellular location">
    <subcellularLocation>
        <location evidence="1 16">Membrane</location>
        <topology evidence="1 16">Single-pass type I membrane protein</topology>
    </subcellularLocation>
</comment>
<sequence>MLSILTILLHICSSASSFNINSQLPPLPGDSSTQFGHKVLQFGSGNRTRIIVSAPLKDNGTGGLYSCQYSSQDCTAINLHAGQAGISLGLSMAIDTHNADHLVACGPRLSHYCDRNSFLNGVCFLLNENLNVSETLKPAFQECTDSGLDALILFDDSVSITSKDFNTMNTFIKNTTRMFTDPKAQVAAAQFSTVTRPVFQFENFRYNRNPDVLMQHVQQTRGNTFTPSAIKYVLDEMFTEVKGMRRESKKLLIVITDGLSNDELKFQDVIPLAEKRGIIRYAIGVGSDFKNSLKELHTIASDGNVFNADSFDALSSIQEQLKERIFAIEGTNKRSNFSSFQMELSQGGFSAAFAEGALLLGAVGSFDWSGGMVEVRDGQSTFINASSQDPDMKTSYLGYSVAAGRTGQGVLYFLGAPRYRHKGKVIVFQKRNSNWVETQHIQGEQIGSAFGSELCSVDVNADGQTDLLLIGAPLFHQEGVGGRVTVCVLEPAGNVSCNSSLYGSHGNLLGRFGAAIARTADLNGDNLSDIAIGAPLENDWHGSVYIFIGERRGVRSGYSQKLEGMSFSPSLQFFGQSVHAAGDVTGDGMTDIAVGARGAVVILRSEPVVNVSVSMSFSPAVLPQERFHCAGSPSSYTDPAALATVCVSVEPLYAGVFAGSLSMSVNISLELDPGRASSRLLFSNTAGEVSQSLSVKDRECVVQEIRVPDCIEDYSPVGVRGSFSVSGEEIQGSRGLRPILTPDCNTEFTGQLPLEKICGEDDICVADLSVSFNFSGSRFIVASSSFVLNVIVNLTNAGEDSNSSEVVLLYPAALSFTKAIVVQSTWRVSLACTAVRIPGEAVLERTSCEVSAPILKEGATVLLLASFAVSRPDDLKDSLEINVTARSKNENLTLEDNFARDSIPVLQPINVIVRGAESTQYLNFTGSLQESKLAEHSYEVRNLAKAAPVNMTFIVPLELEHGFKWNISIPQACVNEGEVKRNSNQTHYQHGRISTAKGCQGTLCRVIHCAIDQLTKEQPIRFTFSGNVIKDKTQREVKLKLESWGFLSYNQQKYTQYPDGKYHQAQVVTDLEVLVEVNYVPIILGSTFGGLFILLLIFGVLFKAGFFKRDSSEPLTTNEQES</sequence>
<dbReference type="Gene3D" id="2.60.40.1530">
    <property type="entry name" value="ntegrin, alpha v. Chain A, domain 4"/>
    <property type="match status" value="1"/>
</dbReference>
<dbReference type="PANTHER" id="PTHR23220">
    <property type="entry name" value="INTEGRIN ALPHA"/>
    <property type="match status" value="1"/>
</dbReference>
<dbReference type="Pfam" id="PF01839">
    <property type="entry name" value="FG-GAP"/>
    <property type="match status" value="3"/>
</dbReference>
<dbReference type="InterPro" id="IPR048285">
    <property type="entry name" value="Integrin_alpha_Ig-like_2"/>
</dbReference>
<gene>
    <name evidence="18" type="ORF">HHUSO_G21677</name>
</gene>
<keyword evidence="14" id="KW-0325">Glycoprotein</keyword>
<evidence type="ECO:0000256" key="5">
    <source>
        <dbReference type="ARBA" id="ARBA00022729"/>
    </source>
</evidence>
<dbReference type="SMART" id="SM00191">
    <property type="entry name" value="Int_alpha"/>
    <property type="match status" value="5"/>
</dbReference>
<evidence type="ECO:0000256" key="8">
    <source>
        <dbReference type="ARBA" id="ARBA00022889"/>
    </source>
</evidence>
<comment type="caution">
    <text evidence="18">The sequence shown here is derived from an EMBL/GenBank/DDBJ whole genome shotgun (WGS) entry which is preliminary data.</text>
</comment>
<dbReference type="InterPro" id="IPR013649">
    <property type="entry name" value="Integrin_alpha_Ig-like_1"/>
</dbReference>
<dbReference type="InterPro" id="IPR018184">
    <property type="entry name" value="Integrin_alpha_C_CS"/>
</dbReference>
<keyword evidence="9 16" id="KW-1133">Transmembrane helix</keyword>
<feature type="domain" description="VWFA" evidence="17">
    <location>
        <begin position="149"/>
        <end position="321"/>
    </location>
</feature>
<evidence type="ECO:0000256" key="12">
    <source>
        <dbReference type="ARBA" id="ARBA00023157"/>
    </source>
</evidence>
<evidence type="ECO:0000256" key="1">
    <source>
        <dbReference type="ARBA" id="ARBA00004479"/>
    </source>
</evidence>
<dbReference type="EMBL" id="JAHFZB010000020">
    <property type="protein sequence ID" value="KAK6477981.1"/>
    <property type="molecule type" value="Genomic_DNA"/>
</dbReference>
<keyword evidence="7" id="KW-0106">Calcium</keyword>
<dbReference type="PROSITE" id="PS50234">
    <property type="entry name" value="VWFA"/>
    <property type="match status" value="1"/>
</dbReference>
<dbReference type="PROSITE" id="PS00242">
    <property type="entry name" value="INTEGRIN_ALPHA"/>
    <property type="match status" value="1"/>
</dbReference>
<dbReference type="InterPro" id="IPR000413">
    <property type="entry name" value="Integrin_alpha"/>
</dbReference>
<keyword evidence="11 16" id="KW-0472">Membrane</keyword>
<evidence type="ECO:0000256" key="3">
    <source>
        <dbReference type="ARBA" id="ARBA00022692"/>
    </source>
</evidence>
<dbReference type="SUPFAM" id="SSF69318">
    <property type="entry name" value="Integrin alpha N-terminal domain"/>
    <property type="match status" value="1"/>
</dbReference>
<keyword evidence="19" id="KW-1185">Reference proteome</keyword>
<dbReference type="SMART" id="SM00327">
    <property type="entry name" value="VWA"/>
    <property type="match status" value="1"/>
</dbReference>
<evidence type="ECO:0000256" key="16">
    <source>
        <dbReference type="RuleBase" id="RU003762"/>
    </source>
</evidence>
<dbReference type="Gene3D" id="2.60.40.1510">
    <property type="entry name" value="ntegrin, alpha v. Chain A, domain 3"/>
    <property type="match status" value="1"/>
</dbReference>
<evidence type="ECO:0000256" key="14">
    <source>
        <dbReference type="ARBA" id="ARBA00023180"/>
    </source>
</evidence>
<feature type="repeat" description="FG-GAP" evidence="15">
    <location>
        <begin position="560"/>
        <end position="620"/>
    </location>
</feature>
<dbReference type="InterPro" id="IPR036465">
    <property type="entry name" value="vWFA_dom_sf"/>
</dbReference>
<dbReference type="PRINTS" id="PR01185">
    <property type="entry name" value="INTEGRINA"/>
</dbReference>
<evidence type="ECO:0000256" key="15">
    <source>
        <dbReference type="PROSITE-ProRule" id="PRU00803"/>
    </source>
</evidence>
<evidence type="ECO:0000313" key="19">
    <source>
        <dbReference type="Proteomes" id="UP001369086"/>
    </source>
</evidence>
<keyword evidence="6" id="KW-0677">Repeat</keyword>
<dbReference type="Gene3D" id="3.40.50.410">
    <property type="entry name" value="von Willebrand factor, type A domain"/>
    <property type="match status" value="1"/>
</dbReference>
<reference evidence="18 19" key="1">
    <citation type="submission" date="2021-05" db="EMBL/GenBank/DDBJ databases">
        <authorList>
            <person name="Zahm M."/>
            <person name="Klopp C."/>
            <person name="Cabau C."/>
            <person name="Kuhl H."/>
            <person name="Suciu R."/>
            <person name="Ciorpac M."/>
            <person name="Holostenco D."/>
            <person name="Gessner J."/>
            <person name="Wuertz S."/>
            <person name="Hohne C."/>
            <person name="Stock M."/>
            <person name="Gislard M."/>
            <person name="Lluch J."/>
            <person name="Milhes M."/>
            <person name="Lampietro C."/>
            <person name="Lopez Roques C."/>
            <person name="Donnadieu C."/>
            <person name="Du K."/>
            <person name="Schartl M."/>
            <person name="Guiguen Y."/>
        </authorList>
    </citation>
    <scope>NUCLEOTIDE SEQUENCE [LARGE SCALE GENOMIC DNA]</scope>
    <source>
        <strain evidence="18">Hh-F2</strain>
        <tissue evidence="18">Blood</tissue>
    </source>
</reference>